<feature type="domain" description="SMP-30/Gluconolactonase/LRE-like region" evidence="2">
    <location>
        <begin position="17"/>
        <end position="268"/>
    </location>
</feature>
<dbReference type="GO" id="GO:0016787">
    <property type="term" value="F:hydrolase activity"/>
    <property type="evidence" value="ECO:0007669"/>
    <property type="project" value="UniProtKB-KW"/>
</dbReference>
<evidence type="ECO:0000256" key="1">
    <source>
        <dbReference type="ARBA" id="ARBA00008853"/>
    </source>
</evidence>
<dbReference type="Gene3D" id="2.120.10.30">
    <property type="entry name" value="TolB, C-terminal domain"/>
    <property type="match status" value="1"/>
</dbReference>
<evidence type="ECO:0000313" key="4">
    <source>
        <dbReference type="Proteomes" id="UP000321323"/>
    </source>
</evidence>
<keyword evidence="3" id="KW-0378">Hydrolase</keyword>
<protein>
    <submittedName>
        <fullName evidence="3">SMP-30/gluconolactonase/LRE family protein</fullName>
        <ecNumber evidence="3">3.1.1.99</ecNumber>
    </submittedName>
</protein>
<name>A0ABZ1UNX7_9BURK</name>
<dbReference type="EMBL" id="CP136508">
    <property type="protein sequence ID" value="WUR13878.1"/>
    <property type="molecule type" value="Genomic_DNA"/>
</dbReference>
<evidence type="ECO:0000313" key="3">
    <source>
        <dbReference type="EMBL" id="WUR13878.1"/>
    </source>
</evidence>
<gene>
    <name evidence="3" type="ORF">E7V67_001870</name>
</gene>
<dbReference type="InterPro" id="IPR013658">
    <property type="entry name" value="SGL"/>
</dbReference>
<accession>A0ABZ1UNX7</accession>
<dbReference type="Proteomes" id="UP000321323">
    <property type="component" value="Chromosome"/>
</dbReference>
<sequence length="299" mass="32181">MAGLSIERIAGVQCATGESPAWDAAARAWYWVDIPARCIWRLDAAGRTRSWQAPEMVACVAPRARGGLIAGMETGMFKVELESSDLIDNGSVAVTLLGKPAELGAGMRFNDGRTDRQGRFWSGTMFMDMSAGKDIGQLYRYDANGLSAPIVSGLFTQNGLSWSPDGRTMYLSDSHPNSRLVWAFDYDVATGVPSNRRVFANLAEHVGRPDGAVVDADGCYWSCANDAGCLLRFTPEGKLDRRIDLPFLKPSMCTFGGDDLKTLIVTSIVSGKPEDAEWGGAVVLLRPGVQGLADAPCAF</sequence>
<evidence type="ECO:0000259" key="2">
    <source>
        <dbReference type="Pfam" id="PF08450"/>
    </source>
</evidence>
<proteinExistence type="inferred from homology"/>
<dbReference type="PANTHER" id="PTHR10907:SF47">
    <property type="entry name" value="REGUCALCIN"/>
    <property type="match status" value="1"/>
</dbReference>
<dbReference type="EC" id="3.1.1.99" evidence="3"/>
<reference evidence="3 4" key="1">
    <citation type="journal article" date="2019" name="Int. J. Syst. Evol. Microbiol.">
        <title>The Draft Whole-Genome Sequence of the Antibiotic Producer Empedobacter haloabium ATCC 31962 Provides Indications for Its Taxonomic Reclassification.</title>
        <authorList>
            <person name="Miess H."/>
            <person name="Arlt P."/>
            <person name="Apel A.K."/>
            <person name="Weber T."/>
            <person name="Nieselt K."/>
            <person name="Hanssen F."/>
            <person name="Czemmel S."/>
            <person name="Nahnsen S."/>
            <person name="Gross H."/>
        </authorList>
    </citation>
    <scope>NUCLEOTIDE SEQUENCE [LARGE SCALE GENOMIC DNA]</scope>
    <source>
        <strain evidence="3 4">ATCC 31962</strain>
    </source>
</reference>
<dbReference type="PANTHER" id="PTHR10907">
    <property type="entry name" value="REGUCALCIN"/>
    <property type="match status" value="1"/>
</dbReference>
<dbReference type="InterPro" id="IPR005511">
    <property type="entry name" value="SMP-30"/>
</dbReference>
<comment type="similarity">
    <text evidence="1">Belongs to the SMP-30/CGR1 family.</text>
</comment>
<organism evidence="3 4">
    <name type="scientific">[Empedobacter] haloabium</name>
    <dbReference type="NCBI Taxonomy" id="592317"/>
    <lineage>
        <taxon>Bacteria</taxon>
        <taxon>Pseudomonadati</taxon>
        <taxon>Pseudomonadota</taxon>
        <taxon>Betaproteobacteria</taxon>
        <taxon>Burkholderiales</taxon>
        <taxon>Oxalobacteraceae</taxon>
        <taxon>Telluria group</taxon>
        <taxon>Telluria group incertae sedis</taxon>
    </lineage>
</organism>
<dbReference type="PRINTS" id="PR01790">
    <property type="entry name" value="SMP30FAMILY"/>
</dbReference>
<dbReference type="InterPro" id="IPR011042">
    <property type="entry name" value="6-blade_b-propeller_TolB-like"/>
</dbReference>
<keyword evidence="4" id="KW-1185">Reference proteome</keyword>
<dbReference type="SUPFAM" id="SSF63829">
    <property type="entry name" value="Calcium-dependent phosphotriesterase"/>
    <property type="match status" value="1"/>
</dbReference>
<dbReference type="Pfam" id="PF08450">
    <property type="entry name" value="SGL"/>
    <property type="match status" value="1"/>
</dbReference>